<proteinExistence type="inferred from homology"/>
<feature type="transmembrane region" description="Helical" evidence="11">
    <location>
        <begin position="401"/>
        <end position="425"/>
    </location>
</feature>
<dbReference type="GO" id="GO:0051539">
    <property type="term" value="F:4 iron, 4 sulfur cluster binding"/>
    <property type="evidence" value="ECO:0007669"/>
    <property type="project" value="UniProtKB-KW"/>
</dbReference>
<keyword evidence="6" id="KW-0479">Metal-binding</keyword>
<keyword evidence="14" id="KW-1185">Reference proteome</keyword>
<dbReference type="RefSeq" id="WP_129889645.1">
    <property type="nucleotide sequence ID" value="NZ_CP035758.1"/>
</dbReference>
<evidence type="ECO:0000256" key="4">
    <source>
        <dbReference type="ARBA" id="ARBA00022485"/>
    </source>
</evidence>
<feature type="domain" description="4Fe-4S ferredoxin-type" evidence="12">
    <location>
        <begin position="3"/>
        <end position="33"/>
    </location>
</feature>
<dbReference type="PANTHER" id="PTHR43177">
    <property type="entry name" value="PROTEIN NRFC"/>
    <property type="match status" value="1"/>
</dbReference>
<evidence type="ECO:0000256" key="7">
    <source>
        <dbReference type="ARBA" id="ARBA00022989"/>
    </source>
</evidence>
<dbReference type="EMBL" id="CP035758">
    <property type="protein sequence ID" value="QBD78592.1"/>
    <property type="molecule type" value="Genomic_DNA"/>
</dbReference>
<evidence type="ECO:0000256" key="5">
    <source>
        <dbReference type="ARBA" id="ARBA00022692"/>
    </source>
</evidence>
<dbReference type="Pfam" id="PF13247">
    <property type="entry name" value="Fer4_11"/>
    <property type="match status" value="1"/>
</dbReference>
<dbReference type="PROSITE" id="PS51379">
    <property type="entry name" value="4FE4S_FER_2"/>
    <property type="match status" value="3"/>
</dbReference>
<evidence type="ECO:0000313" key="13">
    <source>
        <dbReference type="EMBL" id="QBD78592.1"/>
    </source>
</evidence>
<dbReference type="Gene3D" id="3.30.70.20">
    <property type="match status" value="2"/>
</dbReference>
<dbReference type="PANTHER" id="PTHR43177:SF9">
    <property type="entry name" value="PROTEIN NRFC"/>
    <property type="match status" value="1"/>
</dbReference>
<name>A0A4P6JTJ8_KTERU</name>
<keyword evidence="7 11" id="KW-1133">Transmembrane helix</keyword>
<comment type="subcellular location">
    <subcellularLocation>
        <location evidence="1">Cell membrane</location>
        <topology evidence="1">Multi-pass membrane protein</topology>
    </subcellularLocation>
</comment>
<evidence type="ECO:0000256" key="6">
    <source>
        <dbReference type="ARBA" id="ARBA00022723"/>
    </source>
</evidence>
<protein>
    <submittedName>
        <fullName evidence="13">4Fe-4S dicluster domain-containing protein</fullName>
    </submittedName>
</protein>
<dbReference type="Pfam" id="PF12800">
    <property type="entry name" value="Fer4_4"/>
    <property type="match status" value="1"/>
</dbReference>
<evidence type="ECO:0000256" key="3">
    <source>
        <dbReference type="ARBA" id="ARBA00022475"/>
    </source>
</evidence>
<keyword evidence="10 11" id="KW-0472">Membrane</keyword>
<dbReference type="InterPro" id="IPR005614">
    <property type="entry name" value="NrfD-like"/>
</dbReference>
<dbReference type="InterPro" id="IPR017896">
    <property type="entry name" value="4Fe4S_Fe-S-bd"/>
</dbReference>
<gene>
    <name evidence="13" type="ORF">EPA93_22390</name>
</gene>
<dbReference type="CDD" id="cd10551">
    <property type="entry name" value="PsrB"/>
    <property type="match status" value="1"/>
</dbReference>
<evidence type="ECO:0000256" key="1">
    <source>
        <dbReference type="ARBA" id="ARBA00004651"/>
    </source>
</evidence>
<evidence type="ECO:0000259" key="12">
    <source>
        <dbReference type="PROSITE" id="PS51379"/>
    </source>
</evidence>
<dbReference type="GO" id="GO:0005886">
    <property type="term" value="C:plasma membrane"/>
    <property type="evidence" value="ECO:0007669"/>
    <property type="project" value="UniProtKB-SubCell"/>
</dbReference>
<comment type="similarity">
    <text evidence="2">Belongs to the NrfD family.</text>
</comment>
<evidence type="ECO:0000256" key="11">
    <source>
        <dbReference type="SAM" id="Phobius"/>
    </source>
</evidence>
<feature type="transmembrane region" description="Helical" evidence="11">
    <location>
        <begin position="294"/>
        <end position="316"/>
    </location>
</feature>
<dbReference type="Proteomes" id="UP000290365">
    <property type="component" value="Chromosome"/>
</dbReference>
<keyword evidence="4" id="KW-0004">4Fe-4S</keyword>
<dbReference type="InterPro" id="IPR017900">
    <property type="entry name" value="4Fe4S_Fe_S_CS"/>
</dbReference>
<feature type="transmembrane region" description="Helical" evidence="11">
    <location>
        <begin position="336"/>
        <end position="362"/>
    </location>
</feature>
<keyword evidence="5 11" id="KW-0812">Transmembrane</keyword>
<keyword evidence="8" id="KW-0408">Iron</keyword>
<organism evidence="13 14">
    <name type="scientific">Ktedonosporobacter rubrisoli</name>
    <dbReference type="NCBI Taxonomy" id="2509675"/>
    <lineage>
        <taxon>Bacteria</taxon>
        <taxon>Bacillati</taxon>
        <taxon>Chloroflexota</taxon>
        <taxon>Ktedonobacteria</taxon>
        <taxon>Ktedonobacterales</taxon>
        <taxon>Ktedonosporobacteraceae</taxon>
        <taxon>Ktedonosporobacter</taxon>
    </lineage>
</organism>
<evidence type="ECO:0000313" key="14">
    <source>
        <dbReference type="Proteomes" id="UP000290365"/>
    </source>
</evidence>
<dbReference type="Pfam" id="PF03916">
    <property type="entry name" value="NrfD"/>
    <property type="match status" value="1"/>
</dbReference>
<evidence type="ECO:0000256" key="10">
    <source>
        <dbReference type="ARBA" id="ARBA00023136"/>
    </source>
</evidence>
<feature type="transmembrane region" description="Helical" evidence="11">
    <location>
        <begin position="437"/>
        <end position="458"/>
    </location>
</feature>
<feature type="domain" description="4Fe-4S ferredoxin-type" evidence="12">
    <location>
        <begin position="80"/>
        <end position="109"/>
    </location>
</feature>
<reference evidence="13 14" key="1">
    <citation type="submission" date="2019-01" db="EMBL/GenBank/DDBJ databases">
        <title>Ktedonosporobacter rubrisoli SCAWS-G2.</title>
        <authorList>
            <person name="Huang Y."/>
            <person name="Yan B."/>
        </authorList>
    </citation>
    <scope>NUCLEOTIDE SEQUENCE [LARGE SCALE GENOMIC DNA]</scope>
    <source>
        <strain evidence="13 14">SCAWS-G2</strain>
    </source>
</reference>
<dbReference type="GO" id="GO:0046872">
    <property type="term" value="F:metal ion binding"/>
    <property type="evidence" value="ECO:0007669"/>
    <property type="project" value="UniProtKB-KW"/>
</dbReference>
<dbReference type="KEGG" id="kbs:EPA93_22390"/>
<dbReference type="Gene3D" id="1.20.1630.10">
    <property type="entry name" value="Formate dehydrogenase/DMSO reductase domain"/>
    <property type="match status" value="1"/>
</dbReference>
<evidence type="ECO:0000256" key="9">
    <source>
        <dbReference type="ARBA" id="ARBA00023014"/>
    </source>
</evidence>
<dbReference type="PROSITE" id="PS00198">
    <property type="entry name" value="4FE4S_FER_1"/>
    <property type="match status" value="1"/>
</dbReference>
<feature type="transmembrane region" description="Helical" evidence="11">
    <location>
        <begin position="368"/>
        <end position="389"/>
    </location>
</feature>
<keyword evidence="9" id="KW-0411">Iron-sulfur</keyword>
<sequence length="537" mass="58273">MKYAFVIDQRKCIGCHACTVACKSEHDVPIGVYRTWVKYIERGEFPNSRRYFLVNRCNHCDDAPCVAICPTKALYKRDDGIVDFDSSRCIGCKSCMQACPYDALYIDPYSHTAAKCNYCAHRTELGLEPACVVVCPERAIIAGDMHNPSTEIARIIAREPVRVRKPEQGTGPNVYYLGADEAAINPEAAYEELPHMSMWSTMLKPQYEDEHELDGSRTLRSPRTLNPLKVYQASTPVERQSAEAHVVYDTPKNRAPWGWKVSTYLATKSIGTGAMLVAALALALYGLGGSLSTLLGIGAPVLGGAFIAITLVLLVADLKRPDRALYLVTKPNPTSWLVWGGYILAIFGLIEAVWFAAAVFGFPELIRWLLIPAALFGIAAAGYTAFLFGQAEGRDFWQSPLFLPILIVQAVLAGAAALGLLAWMLGVQGALPTLFTAVLLGAIVVHTGLVLIEVFGAHSNKHVAIAARYMRQGALRETFWGPFFAIGSLIPVVMLGIALAIPSAQPGLLAIAAILALVGLFSYEHCFVTAGQIVPLS</sequence>
<dbReference type="InterPro" id="IPR050954">
    <property type="entry name" value="ET_IronSulfur_Cluster-Binding"/>
</dbReference>
<feature type="transmembrane region" description="Helical" evidence="11">
    <location>
        <begin position="507"/>
        <end position="523"/>
    </location>
</feature>
<keyword evidence="3" id="KW-1003">Cell membrane</keyword>
<evidence type="ECO:0000256" key="2">
    <source>
        <dbReference type="ARBA" id="ARBA00008929"/>
    </source>
</evidence>
<feature type="transmembrane region" description="Helical" evidence="11">
    <location>
        <begin position="479"/>
        <end position="501"/>
    </location>
</feature>
<evidence type="ECO:0000256" key="8">
    <source>
        <dbReference type="ARBA" id="ARBA00023004"/>
    </source>
</evidence>
<dbReference type="SUPFAM" id="SSF54862">
    <property type="entry name" value="4Fe-4S ferredoxins"/>
    <property type="match status" value="1"/>
</dbReference>
<feature type="transmembrane region" description="Helical" evidence="11">
    <location>
        <begin position="270"/>
        <end position="288"/>
    </location>
</feature>
<dbReference type="OrthoDB" id="9779457at2"/>
<accession>A0A4P6JTJ8</accession>
<dbReference type="AlphaFoldDB" id="A0A4P6JTJ8"/>
<feature type="domain" description="4Fe-4S ferredoxin-type" evidence="12">
    <location>
        <begin position="48"/>
        <end position="79"/>
    </location>
</feature>